<evidence type="ECO:0000313" key="1">
    <source>
        <dbReference type="EMBL" id="KIM81097.1"/>
    </source>
</evidence>
<name>A0A0C3BUW4_PILCF</name>
<dbReference type="Proteomes" id="UP000054166">
    <property type="component" value="Unassembled WGS sequence"/>
</dbReference>
<reference evidence="2" key="2">
    <citation type="submission" date="2015-01" db="EMBL/GenBank/DDBJ databases">
        <title>Evolutionary Origins and Diversification of the Mycorrhizal Mutualists.</title>
        <authorList>
            <consortium name="DOE Joint Genome Institute"/>
            <consortium name="Mycorrhizal Genomics Consortium"/>
            <person name="Kohler A."/>
            <person name="Kuo A."/>
            <person name="Nagy L.G."/>
            <person name="Floudas D."/>
            <person name="Copeland A."/>
            <person name="Barry K.W."/>
            <person name="Cichocki N."/>
            <person name="Veneault-Fourrey C."/>
            <person name="LaButti K."/>
            <person name="Lindquist E.A."/>
            <person name="Lipzen A."/>
            <person name="Lundell T."/>
            <person name="Morin E."/>
            <person name="Murat C."/>
            <person name="Riley R."/>
            <person name="Ohm R."/>
            <person name="Sun H."/>
            <person name="Tunlid A."/>
            <person name="Henrissat B."/>
            <person name="Grigoriev I.V."/>
            <person name="Hibbett D.S."/>
            <person name="Martin F."/>
        </authorList>
    </citation>
    <scope>NUCLEOTIDE SEQUENCE [LARGE SCALE GENOMIC DNA]</scope>
    <source>
        <strain evidence="2">F 1598</strain>
    </source>
</reference>
<proteinExistence type="predicted"/>
<organism evidence="1 2">
    <name type="scientific">Piloderma croceum (strain F 1598)</name>
    <dbReference type="NCBI Taxonomy" id="765440"/>
    <lineage>
        <taxon>Eukaryota</taxon>
        <taxon>Fungi</taxon>
        <taxon>Dikarya</taxon>
        <taxon>Basidiomycota</taxon>
        <taxon>Agaricomycotina</taxon>
        <taxon>Agaricomycetes</taxon>
        <taxon>Agaricomycetidae</taxon>
        <taxon>Atheliales</taxon>
        <taxon>Atheliaceae</taxon>
        <taxon>Piloderma</taxon>
    </lineage>
</organism>
<protein>
    <submittedName>
        <fullName evidence="1">Uncharacterized protein</fullName>
    </submittedName>
</protein>
<accession>A0A0C3BUW4</accession>
<dbReference type="AlphaFoldDB" id="A0A0C3BUW4"/>
<dbReference type="EMBL" id="KN833001">
    <property type="protein sequence ID" value="KIM81097.1"/>
    <property type="molecule type" value="Genomic_DNA"/>
</dbReference>
<sequence length="105" mass="11898">MISDLFGPDPLSADTPHYGARLTLRTTPWTALIILEWATWPEDEEHGTSATTYLHVGVWVSGRAVMRSLTLCPDVTKAFRTTAHRPLLFTEPSIPLRFRAFRQEC</sequence>
<dbReference type="HOGENOM" id="CLU_2237618_0_0_1"/>
<reference evidence="1 2" key="1">
    <citation type="submission" date="2014-04" db="EMBL/GenBank/DDBJ databases">
        <authorList>
            <consortium name="DOE Joint Genome Institute"/>
            <person name="Kuo A."/>
            <person name="Tarkka M."/>
            <person name="Buscot F."/>
            <person name="Kohler A."/>
            <person name="Nagy L.G."/>
            <person name="Floudas D."/>
            <person name="Copeland A."/>
            <person name="Barry K.W."/>
            <person name="Cichocki N."/>
            <person name="Veneault-Fourrey C."/>
            <person name="LaButti K."/>
            <person name="Lindquist E.A."/>
            <person name="Lipzen A."/>
            <person name="Lundell T."/>
            <person name="Morin E."/>
            <person name="Murat C."/>
            <person name="Sun H."/>
            <person name="Tunlid A."/>
            <person name="Henrissat B."/>
            <person name="Grigoriev I.V."/>
            <person name="Hibbett D.S."/>
            <person name="Martin F."/>
            <person name="Nordberg H.P."/>
            <person name="Cantor M.N."/>
            <person name="Hua S.X."/>
        </authorList>
    </citation>
    <scope>NUCLEOTIDE SEQUENCE [LARGE SCALE GENOMIC DNA]</scope>
    <source>
        <strain evidence="1 2">F 1598</strain>
    </source>
</reference>
<evidence type="ECO:0000313" key="2">
    <source>
        <dbReference type="Proteomes" id="UP000054166"/>
    </source>
</evidence>
<keyword evidence="2" id="KW-1185">Reference proteome</keyword>
<gene>
    <name evidence="1" type="ORF">PILCRDRAFT_821925</name>
</gene>